<protein>
    <recommendedName>
        <fullName evidence="5">Dehydrogenase E1 component domain-containing protein</fullName>
    </recommendedName>
</protein>
<dbReference type="PANTHER" id="PTHR11516">
    <property type="entry name" value="PYRUVATE DEHYDROGENASE E1 COMPONENT, ALPHA SUBUNIT BACTERIAL AND ORGANELLAR"/>
    <property type="match status" value="1"/>
</dbReference>
<keyword evidence="4" id="KW-0812">Transmembrane</keyword>
<dbReference type="GO" id="GO:0006086">
    <property type="term" value="P:pyruvate decarboxylation to acetyl-CoA"/>
    <property type="evidence" value="ECO:0007669"/>
    <property type="project" value="TreeGrafter"/>
</dbReference>
<dbReference type="PANTHER" id="PTHR11516:SF60">
    <property type="entry name" value="PYRUVATE DEHYDROGENASE E1 COMPONENT SUBUNIT ALPHA"/>
    <property type="match status" value="1"/>
</dbReference>
<dbReference type="InterPro" id="IPR001017">
    <property type="entry name" value="DH_E1"/>
</dbReference>
<feature type="transmembrane region" description="Helical" evidence="4">
    <location>
        <begin position="107"/>
        <end position="130"/>
    </location>
</feature>
<comment type="cofactor">
    <cofactor evidence="1">
        <name>thiamine diphosphate</name>
        <dbReference type="ChEBI" id="CHEBI:58937"/>
    </cofactor>
</comment>
<dbReference type="SUPFAM" id="SSF52518">
    <property type="entry name" value="Thiamin diphosphate-binding fold (THDP-binding)"/>
    <property type="match status" value="1"/>
</dbReference>
<evidence type="ECO:0000256" key="2">
    <source>
        <dbReference type="ARBA" id="ARBA00023002"/>
    </source>
</evidence>
<gene>
    <name evidence="6" type="ORF">A2110_02980</name>
</gene>
<evidence type="ECO:0000256" key="1">
    <source>
        <dbReference type="ARBA" id="ARBA00001964"/>
    </source>
</evidence>
<dbReference type="EMBL" id="MFKH01000010">
    <property type="protein sequence ID" value="OGG37522.1"/>
    <property type="molecule type" value="Genomic_DNA"/>
</dbReference>
<dbReference type="InterPro" id="IPR050642">
    <property type="entry name" value="PDH_E1_Alpha_Subunit"/>
</dbReference>
<comment type="caution">
    <text evidence="6">The sequence shown here is derived from an EMBL/GenBank/DDBJ whole genome shotgun (WGS) entry which is preliminary data.</text>
</comment>
<keyword evidence="4" id="KW-1133">Transmembrane helix</keyword>
<keyword evidence="4" id="KW-0472">Membrane</keyword>
<feature type="domain" description="Dehydrogenase E1 component" evidence="5">
    <location>
        <begin position="16"/>
        <end position="311"/>
    </location>
</feature>
<dbReference type="GO" id="GO:0004739">
    <property type="term" value="F:pyruvate dehydrogenase (acetyl-transferring) activity"/>
    <property type="evidence" value="ECO:0007669"/>
    <property type="project" value="TreeGrafter"/>
</dbReference>
<dbReference type="Gene3D" id="3.40.50.970">
    <property type="match status" value="1"/>
</dbReference>
<evidence type="ECO:0000256" key="3">
    <source>
        <dbReference type="ARBA" id="ARBA00023052"/>
    </source>
</evidence>
<proteinExistence type="predicted"/>
<dbReference type="Proteomes" id="UP000176273">
    <property type="component" value="Unassembled WGS sequence"/>
</dbReference>
<evidence type="ECO:0000259" key="5">
    <source>
        <dbReference type="Pfam" id="PF00676"/>
    </source>
</evidence>
<evidence type="ECO:0000256" key="4">
    <source>
        <dbReference type="SAM" id="Phobius"/>
    </source>
</evidence>
<keyword evidence="3" id="KW-0786">Thiamine pyrophosphate</keyword>
<dbReference type="InterPro" id="IPR029061">
    <property type="entry name" value="THDP-binding"/>
</dbReference>
<organism evidence="6 7">
    <name type="scientific">Candidatus Jorgensenbacteria bacterium GWA1_54_12</name>
    <dbReference type="NCBI Taxonomy" id="1798468"/>
    <lineage>
        <taxon>Bacteria</taxon>
        <taxon>Candidatus Joergenseniibacteriota</taxon>
    </lineage>
</organism>
<evidence type="ECO:0000313" key="6">
    <source>
        <dbReference type="EMBL" id="OGG37522.1"/>
    </source>
</evidence>
<evidence type="ECO:0000313" key="7">
    <source>
        <dbReference type="Proteomes" id="UP000176273"/>
    </source>
</evidence>
<sequence length="325" mass="36354">MAQVSKKVAAELYQKAYLIRSAERKICDNYPKDVMQSPMHMSMGEEGIVAGVCQALKKKDQVFGTYRSHGLYLAKTGETDDFFAEMYGKVSGIANGKAGSMFLSRPAAGLISVSAVVTTAIPVAVGAAYANKLKRNGKITAVFFGDGALEEGAFWESLNFACLKQVPILFVCEDNGFAIQTPLRARRGYASIIDIVSRFKSNVFQGETTNPEVIYGTALKAIAAVKKTRKPAFLRFKYYRYLEHVGVRDDFAVGYRPRNEFKKWEKIDPVKVMRKNLLRKGMTEKTVVGMEKAIEKKVERSVARAEKAPFPPRSDLYKDIFYEKK</sequence>
<dbReference type="Pfam" id="PF00676">
    <property type="entry name" value="E1_dh"/>
    <property type="match status" value="1"/>
</dbReference>
<keyword evidence="2" id="KW-0560">Oxidoreductase</keyword>
<dbReference type="CDD" id="cd02000">
    <property type="entry name" value="TPP_E1_PDC_ADC_BCADC"/>
    <property type="match status" value="1"/>
</dbReference>
<dbReference type="STRING" id="1798468.A2110_02980"/>
<accession>A0A1F6BL86</accession>
<reference evidence="6 7" key="1">
    <citation type="journal article" date="2016" name="Nat. Commun.">
        <title>Thousands of microbial genomes shed light on interconnected biogeochemical processes in an aquifer system.</title>
        <authorList>
            <person name="Anantharaman K."/>
            <person name="Brown C.T."/>
            <person name="Hug L.A."/>
            <person name="Sharon I."/>
            <person name="Castelle C.J."/>
            <person name="Probst A.J."/>
            <person name="Thomas B.C."/>
            <person name="Singh A."/>
            <person name="Wilkins M.J."/>
            <person name="Karaoz U."/>
            <person name="Brodie E.L."/>
            <person name="Williams K.H."/>
            <person name="Hubbard S.S."/>
            <person name="Banfield J.F."/>
        </authorList>
    </citation>
    <scope>NUCLEOTIDE SEQUENCE [LARGE SCALE GENOMIC DNA]</scope>
</reference>
<name>A0A1F6BL86_9BACT</name>
<dbReference type="AlphaFoldDB" id="A0A1F6BL86"/>